<evidence type="ECO:0000313" key="10">
    <source>
        <dbReference type="Proteomes" id="UP000838756"/>
    </source>
</evidence>
<keyword evidence="6" id="KW-0675">Receptor</keyword>
<keyword evidence="5 8" id="KW-0472">Membrane</keyword>
<dbReference type="GO" id="GO:0005886">
    <property type="term" value="C:plasma membrane"/>
    <property type="evidence" value="ECO:0007669"/>
    <property type="project" value="UniProtKB-SubCell"/>
</dbReference>
<evidence type="ECO:0000256" key="3">
    <source>
        <dbReference type="ARBA" id="ARBA00022692"/>
    </source>
</evidence>
<dbReference type="AlphaFoldDB" id="A0A8S4RGV6"/>
<proteinExistence type="predicted"/>
<evidence type="ECO:0000256" key="2">
    <source>
        <dbReference type="ARBA" id="ARBA00022475"/>
    </source>
</evidence>
<evidence type="ECO:0000256" key="5">
    <source>
        <dbReference type="ARBA" id="ARBA00023136"/>
    </source>
</evidence>
<keyword evidence="10" id="KW-1185">Reference proteome</keyword>
<dbReference type="GO" id="GO:0007635">
    <property type="term" value="P:chemosensory behavior"/>
    <property type="evidence" value="ECO:0007669"/>
    <property type="project" value="TreeGrafter"/>
</dbReference>
<dbReference type="EMBL" id="CAKXAJ010025165">
    <property type="protein sequence ID" value="CAH2235939.1"/>
    <property type="molecule type" value="Genomic_DNA"/>
</dbReference>
<dbReference type="GO" id="GO:0050909">
    <property type="term" value="P:sensory perception of taste"/>
    <property type="evidence" value="ECO:0007669"/>
    <property type="project" value="InterPro"/>
</dbReference>
<name>A0A8S4RGV6_9NEOP</name>
<comment type="subcellular location">
    <subcellularLocation>
        <location evidence="1">Cell membrane</location>
        <topology evidence="1">Multi-pass membrane protein</topology>
    </subcellularLocation>
</comment>
<evidence type="ECO:0000256" key="7">
    <source>
        <dbReference type="ARBA" id="ARBA00023224"/>
    </source>
</evidence>
<dbReference type="PANTHER" id="PTHR21143">
    <property type="entry name" value="INVERTEBRATE GUSTATORY RECEPTOR"/>
    <property type="match status" value="1"/>
</dbReference>
<organism evidence="9 10">
    <name type="scientific">Pararge aegeria aegeria</name>
    <dbReference type="NCBI Taxonomy" id="348720"/>
    <lineage>
        <taxon>Eukaryota</taxon>
        <taxon>Metazoa</taxon>
        <taxon>Ecdysozoa</taxon>
        <taxon>Arthropoda</taxon>
        <taxon>Hexapoda</taxon>
        <taxon>Insecta</taxon>
        <taxon>Pterygota</taxon>
        <taxon>Neoptera</taxon>
        <taxon>Endopterygota</taxon>
        <taxon>Lepidoptera</taxon>
        <taxon>Glossata</taxon>
        <taxon>Ditrysia</taxon>
        <taxon>Papilionoidea</taxon>
        <taxon>Nymphalidae</taxon>
        <taxon>Satyrinae</taxon>
        <taxon>Satyrini</taxon>
        <taxon>Parargina</taxon>
        <taxon>Pararge</taxon>
    </lineage>
</organism>
<evidence type="ECO:0000313" key="9">
    <source>
        <dbReference type="EMBL" id="CAH2235939.1"/>
    </source>
</evidence>
<evidence type="ECO:0000256" key="6">
    <source>
        <dbReference type="ARBA" id="ARBA00023170"/>
    </source>
</evidence>
<accession>A0A8S4RGV6</accession>
<keyword evidence="4 8" id="KW-1133">Transmembrane helix</keyword>
<gene>
    <name evidence="9" type="primary">jg24484</name>
    <name evidence="9" type="ORF">PAEG_LOCUS13442</name>
</gene>
<dbReference type="GO" id="GO:0030424">
    <property type="term" value="C:axon"/>
    <property type="evidence" value="ECO:0007669"/>
    <property type="project" value="TreeGrafter"/>
</dbReference>
<evidence type="ECO:0000256" key="8">
    <source>
        <dbReference type="SAM" id="Phobius"/>
    </source>
</evidence>
<sequence>MTPRMKLAIEIRKLSSSFVRTCEVLRELNDIENFFLLVHIIIVSMTLVVTINNLAQVLCCTTGNDLKYAILKQCVWFVCHIFRIIVIVEPCHRISEEFSKTKMLVAQMMCEVTCEADPLFEATDDFFNQLLLNDVSFTVMGICSLKRSTIFTVNGPEWLEC</sequence>
<dbReference type="Proteomes" id="UP000838756">
    <property type="component" value="Unassembled WGS sequence"/>
</dbReference>
<keyword evidence="2" id="KW-1003">Cell membrane</keyword>
<dbReference type="GO" id="GO:0007165">
    <property type="term" value="P:signal transduction"/>
    <property type="evidence" value="ECO:0007669"/>
    <property type="project" value="UniProtKB-KW"/>
</dbReference>
<dbReference type="Pfam" id="PF08395">
    <property type="entry name" value="7tm_7"/>
    <property type="match status" value="1"/>
</dbReference>
<dbReference type="GO" id="GO:0008049">
    <property type="term" value="P:male courtship behavior"/>
    <property type="evidence" value="ECO:0007669"/>
    <property type="project" value="TreeGrafter"/>
</dbReference>
<dbReference type="OrthoDB" id="6478931at2759"/>
<evidence type="ECO:0000256" key="1">
    <source>
        <dbReference type="ARBA" id="ARBA00004651"/>
    </source>
</evidence>
<dbReference type="GO" id="GO:0043025">
    <property type="term" value="C:neuronal cell body"/>
    <property type="evidence" value="ECO:0007669"/>
    <property type="project" value="TreeGrafter"/>
</dbReference>
<comment type="caution">
    <text evidence="9">The sequence shown here is derived from an EMBL/GenBank/DDBJ whole genome shotgun (WGS) entry which is preliminary data.</text>
</comment>
<feature type="transmembrane region" description="Helical" evidence="8">
    <location>
        <begin position="34"/>
        <end position="55"/>
    </location>
</feature>
<keyword evidence="7" id="KW-0807">Transducer</keyword>
<dbReference type="PANTHER" id="PTHR21143:SF123">
    <property type="entry name" value="GUSTATORY RECEPTOR FOR SUGAR TASTE 43A-RELATED"/>
    <property type="match status" value="1"/>
</dbReference>
<dbReference type="InterPro" id="IPR013604">
    <property type="entry name" value="7TM_chemorcpt"/>
</dbReference>
<reference evidence="9" key="1">
    <citation type="submission" date="2022-03" db="EMBL/GenBank/DDBJ databases">
        <authorList>
            <person name="Lindestad O."/>
        </authorList>
    </citation>
    <scope>NUCLEOTIDE SEQUENCE</scope>
</reference>
<evidence type="ECO:0000256" key="4">
    <source>
        <dbReference type="ARBA" id="ARBA00022989"/>
    </source>
</evidence>
<protein>
    <submittedName>
        <fullName evidence="9">Jg24484 protein</fullName>
    </submittedName>
</protein>
<keyword evidence="3 8" id="KW-0812">Transmembrane</keyword>
<dbReference type="GO" id="GO:0030425">
    <property type="term" value="C:dendrite"/>
    <property type="evidence" value="ECO:0007669"/>
    <property type="project" value="TreeGrafter"/>
</dbReference>